<dbReference type="Proteomes" id="UP001165186">
    <property type="component" value="Unassembled WGS sequence"/>
</dbReference>
<proteinExistence type="predicted"/>
<accession>A0ACB5S1T2</accession>
<dbReference type="EMBL" id="BSXG01000030">
    <property type="protein sequence ID" value="GME26667.1"/>
    <property type="molecule type" value="Genomic_DNA"/>
</dbReference>
<organism evidence="1 2">
    <name type="scientific">Neofusicoccum parvum</name>
    <dbReference type="NCBI Taxonomy" id="310453"/>
    <lineage>
        <taxon>Eukaryota</taxon>
        <taxon>Fungi</taxon>
        <taxon>Dikarya</taxon>
        <taxon>Ascomycota</taxon>
        <taxon>Pezizomycotina</taxon>
        <taxon>Dothideomycetes</taxon>
        <taxon>Dothideomycetes incertae sedis</taxon>
        <taxon>Botryosphaeriales</taxon>
        <taxon>Botryosphaeriaceae</taxon>
        <taxon>Neofusicoccum</taxon>
    </lineage>
</organism>
<keyword evidence="2" id="KW-1185">Reference proteome</keyword>
<reference evidence="1" key="1">
    <citation type="submission" date="2024-09" db="EMBL/GenBank/DDBJ databases">
        <title>Draft Genome Sequences of Neofusicoccum parvum.</title>
        <authorList>
            <person name="Ashida A."/>
            <person name="Camagna M."/>
            <person name="Tanaka A."/>
            <person name="Takemoto D."/>
        </authorList>
    </citation>
    <scope>NUCLEOTIDE SEQUENCE</scope>
    <source>
        <strain evidence="1">PPO83</strain>
    </source>
</reference>
<gene>
    <name evidence="1" type="primary">g9962</name>
    <name evidence="1" type="ORF">NpPPO83_00009962</name>
</gene>
<evidence type="ECO:0000313" key="1">
    <source>
        <dbReference type="EMBL" id="GME26667.1"/>
    </source>
</evidence>
<name>A0ACB5S1T2_9PEZI</name>
<comment type="caution">
    <text evidence="1">The sequence shown here is derived from an EMBL/GenBank/DDBJ whole genome shotgun (WGS) entry which is preliminary data.</text>
</comment>
<evidence type="ECO:0000313" key="2">
    <source>
        <dbReference type="Proteomes" id="UP001165186"/>
    </source>
</evidence>
<sequence>MDPNAGFEEQKLDAVLPWLQQNLGSDWNFSTTDGSGQSISAAGRGCLENPDLEVWNPFSLGVTPLFNPVGQQAWMQLPPNVPAPIPEQNLLGRLPLREFDYLDWNLDFPVEVDVSAEPAAAIATTKPFNCTVQGCNSKGFMRKYELERHMKKHNRAQVFPCPVGGCQFSQPTKAFYRRDKLQSHL</sequence>
<protein>
    <submittedName>
        <fullName evidence="1">Regulatory protein brlA</fullName>
    </submittedName>
</protein>